<dbReference type="Proteomes" id="UP000641514">
    <property type="component" value="Unassembled WGS sequence"/>
</dbReference>
<dbReference type="AlphaFoldDB" id="A0A916XCP7"/>
<dbReference type="SUPFAM" id="SSF46785">
    <property type="entry name" value="Winged helix' DNA-binding domain"/>
    <property type="match status" value="1"/>
</dbReference>
<dbReference type="Gene3D" id="1.10.10.10">
    <property type="entry name" value="Winged helix-like DNA-binding domain superfamily/Winged helix DNA-binding domain"/>
    <property type="match status" value="1"/>
</dbReference>
<name>A0A916XCP7_9ACTN</name>
<dbReference type="InterPro" id="IPR036390">
    <property type="entry name" value="WH_DNA-bd_sf"/>
</dbReference>
<dbReference type="GO" id="GO:0003700">
    <property type="term" value="F:DNA-binding transcription factor activity"/>
    <property type="evidence" value="ECO:0007669"/>
    <property type="project" value="InterPro"/>
</dbReference>
<gene>
    <name evidence="2" type="ORF">GCM10011410_13290</name>
</gene>
<evidence type="ECO:0000313" key="2">
    <source>
        <dbReference type="EMBL" id="GGC62191.1"/>
    </source>
</evidence>
<dbReference type="PANTHER" id="PTHR39515:SF2">
    <property type="entry name" value="HTH-TYPE TRANSCRIPTIONAL REGULATOR RV0880"/>
    <property type="match status" value="1"/>
</dbReference>
<reference evidence="2" key="2">
    <citation type="submission" date="2020-09" db="EMBL/GenBank/DDBJ databases">
        <authorList>
            <person name="Sun Q."/>
            <person name="Zhou Y."/>
        </authorList>
    </citation>
    <scope>NUCLEOTIDE SEQUENCE</scope>
    <source>
        <strain evidence="2">CGMCC 1.15478</strain>
    </source>
</reference>
<dbReference type="Pfam" id="PF01047">
    <property type="entry name" value="MarR"/>
    <property type="match status" value="1"/>
</dbReference>
<dbReference type="PANTHER" id="PTHR39515">
    <property type="entry name" value="CONSERVED PROTEIN"/>
    <property type="match status" value="1"/>
</dbReference>
<reference evidence="2" key="1">
    <citation type="journal article" date="2014" name="Int. J. Syst. Evol. Microbiol.">
        <title>Complete genome sequence of Corynebacterium casei LMG S-19264T (=DSM 44701T), isolated from a smear-ripened cheese.</title>
        <authorList>
            <consortium name="US DOE Joint Genome Institute (JGI-PGF)"/>
            <person name="Walter F."/>
            <person name="Albersmeier A."/>
            <person name="Kalinowski J."/>
            <person name="Ruckert C."/>
        </authorList>
    </citation>
    <scope>NUCLEOTIDE SEQUENCE</scope>
    <source>
        <strain evidence="2">CGMCC 1.15478</strain>
    </source>
</reference>
<feature type="domain" description="HTH marR-type" evidence="1">
    <location>
        <begin position="12"/>
        <end position="143"/>
    </location>
</feature>
<proteinExistence type="predicted"/>
<dbReference type="EMBL" id="BMJH01000001">
    <property type="protein sequence ID" value="GGC62191.1"/>
    <property type="molecule type" value="Genomic_DNA"/>
</dbReference>
<dbReference type="RefSeq" id="WP_188671759.1">
    <property type="nucleotide sequence ID" value="NZ_BMJH01000001.1"/>
</dbReference>
<sequence length="150" mass="16130">MSTQSSASNADALDLVIALHRLVRSIRRSSTTRGLTPTQLVILAYLKDNGAARIGELATYVPCSQPTATTVVNSLQDANLVERIQDEDDRRAILVTLTKLGRAALRSVAESQATQLSQRIAMLDDDVRTQLADAIPILTALAESAVTETD</sequence>
<evidence type="ECO:0000259" key="1">
    <source>
        <dbReference type="PROSITE" id="PS50995"/>
    </source>
</evidence>
<evidence type="ECO:0000313" key="3">
    <source>
        <dbReference type="Proteomes" id="UP000641514"/>
    </source>
</evidence>
<accession>A0A916XCP7</accession>
<dbReference type="InterPro" id="IPR052526">
    <property type="entry name" value="HTH-type_Bedaq_tolerance"/>
</dbReference>
<dbReference type="InterPro" id="IPR036388">
    <property type="entry name" value="WH-like_DNA-bd_sf"/>
</dbReference>
<dbReference type="PROSITE" id="PS50995">
    <property type="entry name" value="HTH_MARR_2"/>
    <property type="match status" value="1"/>
</dbReference>
<protein>
    <recommendedName>
        <fullName evidence="1">HTH marR-type domain-containing protein</fullName>
    </recommendedName>
</protein>
<dbReference type="InterPro" id="IPR000835">
    <property type="entry name" value="HTH_MarR-typ"/>
</dbReference>
<keyword evidence="3" id="KW-1185">Reference proteome</keyword>
<dbReference type="SMART" id="SM00347">
    <property type="entry name" value="HTH_MARR"/>
    <property type="match status" value="1"/>
</dbReference>
<organism evidence="2 3">
    <name type="scientific">Hoyosella rhizosphaerae</name>
    <dbReference type="NCBI Taxonomy" id="1755582"/>
    <lineage>
        <taxon>Bacteria</taxon>
        <taxon>Bacillati</taxon>
        <taxon>Actinomycetota</taxon>
        <taxon>Actinomycetes</taxon>
        <taxon>Mycobacteriales</taxon>
        <taxon>Hoyosellaceae</taxon>
        <taxon>Hoyosella</taxon>
    </lineage>
</organism>
<comment type="caution">
    <text evidence="2">The sequence shown here is derived from an EMBL/GenBank/DDBJ whole genome shotgun (WGS) entry which is preliminary data.</text>
</comment>